<keyword evidence="1" id="KW-0812">Transmembrane</keyword>
<keyword evidence="1" id="KW-1133">Transmembrane helix</keyword>
<dbReference type="Proteomes" id="UP000189704">
    <property type="component" value="Unplaced"/>
</dbReference>
<evidence type="ECO:0000313" key="4">
    <source>
        <dbReference type="RefSeq" id="XP_008052255.1"/>
    </source>
</evidence>
<sequence length="106" mass="12314">MYRPARGPTNSRFLNPYVVCFIVVAGVVILAVTIALLVYFLAFDQKSYFYRSSFQLLNVEYNNQLNSPATQEYRTLSGRIESLITRTFQESNLRNQFVRAHVVKLR</sequence>
<dbReference type="KEGG" id="csyr:103256170"/>
<evidence type="ECO:0000313" key="3">
    <source>
        <dbReference type="Proteomes" id="UP000189704"/>
    </source>
</evidence>
<reference evidence="4" key="1">
    <citation type="submission" date="2025-08" db="UniProtKB">
        <authorList>
            <consortium name="RefSeq"/>
        </authorList>
    </citation>
    <scope>IDENTIFICATION</scope>
</reference>
<evidence type="ECO:0000259" key="2">
    <source>
        <dbReference type="PROSITE" id="PS50024"/>
    </source>
</evidence>
<dbReference type="SUPFAM" id="SSF82671">
    <property type="entry name" value="SEA domain"/>
    <property type="match status" value="1"/>
</dbReference>
<evidence type="ECO:0000256" key="1">
    <source>
        <dbReference type="SAM" id="Phobius"/>
    </source>
</evidence>
<dbReference type="Pfam" id="PF01390">
    <property type="entry name" value="SEA"/>
    <property type="match status" value="1"/>
</dbReference>
<protein>
    <submittedName>
        <fullName evidence="4">Transmembrane protease serine 11D-like</fullName>
    </submittedName>
</protein>
<keyword evidence="1" id="KW-0472">Membrane</keyword>
<accession>A0A1U7T396</accession>
<dbReference type="Gene3D" id="3.30.70.960">
    <property type="entry name" value="SEA domain"/>
    <property type="match status" value="1"/>
</dbReference>
<dbReference type="InterPro" id="IPR000082">
    <property type="entry name" value="SEA_dom"/>
</dbReference>
<dbReference type="GeneID" id="103256170"/>
<dbReference type="OrthoDB" id="9366403at2759"/>
<feature type="domain" description="SEA" evidence="2">
    <location>
        <begin position="46"/>
        <end position="106"/>
    </location>
</feature>
<dbReference type="RefSeq" id="XP_008052255.1">
    <property type="nucleotide sequence ID" value="XM_008054064.1"/>
</dbReference>
<dbReference type="PROSITE" id="PS50024">
    <property type="entry name" value="SEA"/>
    <property type="match status" value="1"/>
</dbReference>
<name>A0A1U7T396_CARSF</name>
<gene>
    <name evidence="4" type="primary">LOC103256170</name>
</gene>
<feature type="transmembrane region" description="Helical" evidence="1">
    <location>
        <begin position="16"/>
        <end position="42"/>
    </location>
</feature>
<dbReference type="InterPro" id="IPR036364">
    <property type="entry name" value="SEA_dom_sf"/>
</dbReference>
<organism evidence="3 4">
    <name type="scientific">Carlito syrichta</name>
    <name type="common">Philippine tarsier</name>
    <name type="synonym">Tarsius syrichta</name>
    <dbReference type="NCBI Taxonomy" id="1868482"/>
    <lineage>
        <taxon>Eukaryota</taxon>
        <taxon>Metazoa</taxon>
        <taxon>Chordata</taxon>
        <taxon>Craniata</taxon>
        <taxon>Vertebrata</taxon>
        <taxon>Euteleostomi</taxon>
        <taxon>Mammalia</taxon>
        <taxon>Eutheria</taxon>
        <taxon>Euarchontoglires</taxon>
        <taxon>Primates</taxon>
        <taxon>Haplorrhini</taxon>
        <taxon>Tarsiiformes</taxon>
        <taxon>Tarsiidae</taxon>
        <taxon>Carlito</taxon>
    </lineage>
</organism>
<dbReference type="AlphaFoldDB" id="A0A1U7T396"/>
<proteinExistence type="predicted"/>
<keyword evidence="3" id="KW-1185">Reference proteome</keyword>